<evidence type="ECO:0000256" key="3">
    <source>
        <dbReference type="SAM" id="SignalP"/>
    </source>
</evidence>
<evidence type="ECO:0000256" key="2">
    <source>
        <dbReference type="ARBA" id="ARBA00022801"/>
    </source>
</evidence>
<keyword evidence="3" id="KW-0732">Signal</keyword>
<organism evidence="5 6">
    <name type="scientific">Mycolicibacterium parafortuitum</name>
    <name type="common">Mycobacterium parafortuitum</name>
    <dbReference type="NCBI Taxonomy" id="39692"/>
    <lineage>
        <taxon>Bacteria</taxon>
        <taxon>Bacillati</taxon>
        <taxon>Actinomycetota</taxon>
        <taxon>Actinomycetes</taxon>
        <taxon>Mycobacteriales</taxon>
        <taxon>Mycobacteriaceae</taxon>
        <taxon>Mycolicibacterium</taxon>
    </lineage>
</organism>
<comment type="similarity">
    <text evidence="1">Belongs to the transglycosylase family. Rpf subfamily.</text>
</comment>
<dbReference type="GO" id="GO:0016787">
    <property type="term" value="F:hydrolase activity"/>
    <property type="evidence" value="ECO:0007669"/>
    <property type="project" value="UniProtKB-KW"/>
</dbReference>
<dbReference type="AlphaFoldDB" id="A0A7I7U509"/>
<dbReference type="Gene3D" id="1.10.530.10">
    <property type="match status" value="1"/>
</dbReference>
<feature type="domain" description="Resuscitation-promoting factor core lysozyme-like" evidence="4">
    <location>
        <begin position="36"/>
        <end position="108"/>
    </location>
</feature>
<keyword evidence="2" id="KW-0378">Hydrolase</keyword>
<dbReference type="InterPro" id="IPR010618">
    <property type="entry name" value="RPF"/>
</dbReference>
<dbReference type="SUPFAM" id="SSF53955">
    <property type="entry name" value="Lysozyme-like"/>
    <property type="match status" value="1"/>
</dbReference>
<feature type="chain" id="PRO_5038687825" evidence="3">
    <location>
        <begin position="22"/>
        <end position="169"/>
    </location>
</feature>
<evidence type="ECO:0000313" key="5">
    <source>
        <dbReference type="EMBL" id="BBY76390.1"/>
    </source>
</evidence>
<proteinExistence type="inferred from homology"/>
<name>A0A7I7U509_MYCPF</name>
<dbReference type="EMBL" id="AP022598">
    <property type="protein sequence ID" value="BBY76390.1"/>
    <property type="molecule type" value="Genomic_DNA"/>
</dbReference>
<feature type="signal peptide" evidence="3">
    <location>
        <begin position="1"/>
        <end position="21"/>
    </location>
</feature>
<dbReference type="Pfam" id="PF06737">
    <property type="entry name" value="Transglycosylas"/>
    <property type="match status" value="1"/>
</dbReference>
<reference evidence="5 6" key="1">
    <citation type="journal article" date="2019" name="Emerg. Microbes Infect.">
        <title>Comprehensive subspecies identification of 175 nontuberculous mycobacteria species based on 7547 genomic profiles.</title>
        <authorList>
            <person name="Matsumoto Y."/>
            <person name="Kinjo T."/>
            <person name="Motooka D."/>
            <person name="Nabeya D."/>
            <person name="Jung N."/>
            <person name="Uechi K."/>
            <person name="Horii T."/>
            <person name="Iida T."/>
            <person name="Fujita J."/>
            <person name="Nakamura S."/>
        </authorList>
    </citation>
    <scope>NUCLEOTIDE SEQUENCE [LARGE SCALE GENOMIC DNA]</scope>
    <source>
        <strain evidence="5 6">JCM 6367</strain>
    </source>
</reference>
<dbReference type="Proteomes" id="UP000466554">
    <property type="component" value="Chromosome"/>
</dbReference>
<evidence type="ECO:0000313" key="6">
    <source>
        <dbReference type="Proteomes" id="UP000466554"/>
    </source>
</evidence>
<dbReference type="InterPro" id="IPR023346">
    <property type="entry name" value="Lysozyme-like_dom_sf"/>
</dbReference>
<evidence type="ECO:0000259" key="4">
    <source>
        <dbReference type="Pfam" id="PF06737"/>
    </source>
</evidence>
<accession>A0A7I7U509</accession>
<dbReference type="RefSeq" id="WP_163766865.1">
    <property type="nucleotide sequence ID" value="NZ_AP022598.1"/>
</dbReference>
<dbReference type="CDD" id="cd13925">
    <property type="entry name" value="RPF"/>
    <property type="match status" value="1"/>
</dbReference>
<sequence length="169" mass="17386">MNVRKIVSQGLMAAAISGALAVVPMAMDSTTATAHADSVNWDAIAQCESGGNWAINTGNGHYGGLQFKQATWSANGGAGNPATAPRHEQIRVAENVLRTQGLKAWPKCGAKGMAAQVWGNPAPTQMPAVVPATAPGKANGCATMPTSVFGGIVDLRKMCTALFVPRSAR</sequence>
<gene>
    <name evidence="5" type="ORF">MPRF_32890</name>
</gene>
<evidence type="ECO:0000256" key="1">
    <source>
        <dbReference type="ARBA" id="ARBA00010830"/>
    </source>
</evidence>
<protein>
    <submittedName>
        <fullName evidence="5">Transglycosylase</fullName>
    </submittedName>
</protein>